<organism evidence="2 3">
    <name type="scientific">Atopomonas hussainii</name>
    <dbReference type="NCBI Taxonomy" id="1429083"/>
    <lineage>
        <taxon>Bacteria</taxon>
        <taxon>Pseudomonadati</taxon>
        <taxon>Pseudomonadota</taxon>
        <taxon>Gammaproteobacteria</taxon>
        <taxon>Pseudomonadales</taxon>
        <taxon>Pseudomonadaceae</taxon>
        <taxon>Atopomonas</taxon>
    </lineage>
</organism>
<dbReference type="InterPro" id="IPR001763">
    <property type="entry name" value="Rhodanese-like_dom"/>
</dbReference>
<dbReference type="EMBL" id="FOAS01000005">
    <property type="protein sequence ID" value="SEK82650.1"/>
    <property type="molecule type" value="Genomic_DNA"/>
</dbReference>
<sequence length="141" mass="14833">MNAVTQYPALPAAQAMSYYAERLARETDCTDVASALHSDNPGFVLLDVRSASLYAAGHAQGAHSLPHREINAARMADYPAETLFVVYCAGPHCNGAHKAALKLSELGFAVKEMLGGWLGWQAEALPVGQSATRAVANGCGC</sequence>
<evidence type="ECO:0000259" key="1">
    <source>
        <dbReference type="PROSITE" id="PS50206"/>
    </source>
</evidence>
<dbReference type="GO" id="GO:0016740">
    <property type="term" value="F:transferase activity"/>
    <property type="evidence" value="ECO:0007669"/>
    <property type="project" value="UniProtKB-KW"/>
</dbReference>
<dbReference type="STRING" id="1429083.GCA_001885685_01246"/>
<dbReference type="PANTHER" id="PTHR43031:SF1">
    <property type="entry name" value="PYRIDINE NUCLEOTIDE-DISULPHIDE OXIDOREDUCTASE"/>
    <property type="match status" value="1"/>
</dbReference>
<protein>
    <submittedName>
        <fullName evidence="2">Rhodanese-related sulfurtransferase</fullName>
    </submittedName>
</protein>
<gene>
    <name evidence="2" type="ORF">SAMN05216214_105179</name>
</gene>
<dbReference type="PROSITE" id="PS50206">
    <property type="entry name" value="RHODANESE_3"/>
    <property type="match status" value="1"/>
</dbReference>
<dbReference type="InterPro" id="IPR036873">
    <property type="entry name" value="Rhodanese-like_dom_sf"/>
</dbReference>
<evidence type="ECO:0000313" key="2">
    <source>
        <dbReference type="EMBL" id="SEK82650.1"/>
    </source>
</evidence>
<dbReference type="InterPro" id="IPR050229">
    <property type="entry name" value="GlpE_sulfurtransferase"/>
</dbReference>
<dbReference type="SMART" id="SM00450">
    <property type="entry name" value="RHOD"/>
    <property type="match status" value="1"/>
</dbReference>
<dbReference type="SUPFAM" id="SSF52821">
    <property type="entry name" value="Rhodanese/Cell cycle control phosphatase"/>
    <property type="match status" value="1"/>
</dbReference>
<feature type="domain" description="Rhodanese" evidence="1">
    <location>
        <begin position="39"/>
        <end position="129"/>
    </location>
</feature>
<dbReference type="Gene3D" id="3.40.250.10">
    <property type="entry name" value="Rhodanese-like domain"/>
    <property type="match status" value="1"/>
</dbReference>
<reference evidence="2 3" key="1">
    <citation type="submission" date="2016-10" db="EMBL/GenBank/DDBJ databases">
        <authorList>
            <person name="de Groot N.N."/>
        </authorList>
    </citation>
    <scope>NUCLEOTIDE SEQUENCE [LARGE SCALE GENOMIC DNA]</scope>
    <source>
        <strain evidence="2 3">JCM 19513</strain>
    </source>
</reference>
<keyword evidence="3" id="KW-1185">Reference proteome</keyword>
<name>A0A1H7K842_9GAMM</name>
<accession>A0A1H7K842</accession>
<dbReference type="Pfam" id="PF00581">
    <property type="entry name" value="Rhodanese"/>
    <property type="match status" value="1"/>
</dbReference>
<dbReference type="PANTHER" id="PTHR43031">
    <property type="entry name" value="FAD-DEPENDENT OXIDOREDUCTASE"/>
    <property type="match status" value="1"/>
</dbReference>
<evidence type="ECO:0000313" key="3">
    <source>
        <dbReference type="Proteomes" id="UP000185766"/>
    </source>
</evidence>
<dbReference type="AlphaFoldDB" id="A0A1H7K842"/>
<dbReference type="Proteomes" id="UP000185766">
    <property type="component" value="Unassembled WGS sequence"/>
</dbReference>
<keyword evidence="2" id="KW-0808">Transferase</keyword>
<proteinExistence type="predicted"/>
<dbReference type="RefSeq" id="WP_074866536.1">
    <property type="nucleotide sequence ID" value="NZ_FOAS01000005.1"/>
</dbReference>